<proteinExistence type="predicted"/>
<name>A0A4R8IF23_9GAMM</name>
<dbReference type="InterPro" id="IPR019109">
    <property type="entry name" value="MamF_MmsF"/>
</dbReference>
<evidence type="ECO:0008006" key="8">
    <source>
        <dbReference type="Google" id="ProtNLM"/>
    </source>
</evidence>
<dbReference type="Pfam" id="PF09685">
    <property type="entry name" value="MamF_MmsF"/>
    <property type="match status" value="1"/>
</dbReference>
<keyword evidence="3 5" id="KW-1133">Transmembrane helix</keyword>
<reference evidence="6 7" key="1">
    <citation type="submission" date="2019-03" db="EMBL/GenBank/DDBJ databases">
        <title>Genomic Encyclopedia of Type Strains, Phase IV (KMG-IV): sequencing the most valuable type-strain genomes for metagenomic binning, comparative biology and taxonomic classification.</title>
        <authorList>
            <person name="Goeker M."/>
        </authorList>
    </citation>
    <scope>NUCLEOTIDE SEQUENCE [LARGE SCALE GENOMIC DNA]</scope>
    <source>
        <strain evidence="6 7">DSM 16326</strain>
    </source>
</reference>
<dbReference type="RefSeq" id="WP_134085234.1">
    <property type="nucleotide sequence ID" value="NZ_SOQX01000009.1"/>
</dbReference>
<evidence type="ECO:0000256" key="4">
    <source>
        <dbReference type="ARBA" id="ARBA00023136"/>
    </source>
</evidence>
<evidence type="ECO:0000313" key="7">
    <source>
        <dbReference type="Proteomes" id="UP000294914"/>
    </source>
</evidence>
<dbReference type="EMBL" id="SOQX01000009">
    <property type="protein sequence ID" value="TDX98200.1"/>
    <property type="molecule type" value="Genomic_DNA"/>
</dbReference>
<accession>A0A4R8IF23</accession>
<comment type="caution">
    <text evidence="6">The sequence shown here is derived from an EMBL/GenBank/DDBJ whole genome shotgun (WGS) entry which is preliminary data.</text>
</comment>
<feature type="transmembrane region" description="Helical" evidence="5">
    <location>
        <begin position="63"/>
        <end position="84"/>
    </location>
</feature>
<evidence type="ECO:0000313" key="6">
    <source>
        <dbReference type="EMBL" id="TDX98200.1"/>
    </source>
</evidence>
<dbReference type="OrthoDB" id="8778085at2"/>
<sequence length="133" mass="14457">MQPTDNEQPPPGQSLAVVAESLYLVNLLLLPGFAFIALLLLYWRHIGQTSPLARCHLEQTLFASLWAGVLLILANIAILLLGGYDAAYTWVVLVLYFTAVHTTLVILGTIGLAKAMAGKPFEYPLLGKKCHGL</sequence>
<evidence type="ECO:0000256" key="5">
    <source>
        <dbReference type="SAM" id="Phobius"/>
    </source>
</evidence>
<keyword evidence="4 5" id="KW-0472">Membrane</keyword>
<evidence type="ECO:0000256" key="2">
    <source>
        <dbReference type="ARBA" id="ARBA00022692"/>
    </source>
</evidence>
<dbReference type="AlphaFoldDB" id="A0A4R8IF23"/>
<feature type="transmembrane region" description="Helical" evidence="5">
    <location>
        <begin position="23"/>
        <end position="43"/>
    </location>
</feature>
<keyword evidence="7" id="KW-1185">Reference proteome</keyword>
<organism evidence="6 7">
    <name type="scientific">Thiohalophilus thiocyanatoxydans</name>
    <dbReference type="NCBI Taxonomy" id="381308"/>
    <lineage>
        <taxon>Bacteria</taxon>
        <taxon>Pseudomonadati</taxon>
        <taxon>Pseudomonadota</taxon>
        <taxon>Gammaproteobacteria</taxon>
        <taxon>Thiohalomonadales</taxon>
        <taxon>Thiohalophilaceae</taxon>
        <taxon>Thiohalophilus</taxon>
    </lineage>
</organism>
<comment type="subcellular location">
    <subcellularLocation>
        <location evidence="1">Membrane</location>
        <topology evidence="1">Multi-pass membrane protein</topology>
    </subcellularLocation>
</comment>
<feature type="transmembrane region" description="Helical" evidence="5">
    <location>
        <begin position="90"/>
        <end position="113"/>
    </location>
</feature>
<keyword evidence="2 5" id="KW-0812">Transmembrane</keyword>
<evidence type="ECO:0000256" key="3">
    <source>
        <dbReference type="ARBA" id="ARBA00022989"/>
    </source>
</evidence>
<gene>
    <name evidence="6" type="ORF">EDC23_2684</name>
</gene>
<dbReference type="Proteomes" id="UP000294914">
    <property type="component" value="Unassembled WGS sequence"/>
</dbReference>
<protein>
    <recommendedName>
        <fullName evidence="8">Tic20 family protein</fullName>
    </recommendedName>
</protein>
<evidence type="ECO:0000256" key="1">
    <source>
        <dbReference type="ARBA" id="ARBA00004141"/>
    </source>
</evidence>